<dbReference type="CDD" id="cd03794">
    <property type="entry name" value="GT4_WbuB-like"/>
    <property type="match status" value="1"/>
</dbReference>
<name>R4KL80_9FIRM</name>
<dbReference type="SUPFAM" id="SSF53756">
    <property type="entry name" value="UDP-Glycosyltransferase/glycogen phosphorylase"/>
    <property type="match status" value="1"/>
</dbReference>
<dbReference type="PANTHER" id="PTHR12526:SF622">
    <property type="entry name" value="GLYCOSYLTRANSFERASE (GROUP I)"/>
    <property type="match status" value="1"/>
</dbReference>
<dbReference type="OrthoDB" id="9811902at2"/>
<dbReference type="STRING" id="767817.Desgi_4732"/>
<feature type="domain" description="Glycosyltransferase subfamily 4-like N-terminal" evidence="2">
    <location>
        <begin position="28"/>
        <end position="218"/>
    </location>
</feature>
<organism evidence="3 4">
    <name type="scientific">Desulfoscipio gibsoniae DSM 7213</name>
    <dbReference type="NCBI Taxonomy" id="767817"/>
    <lineage>
        <taxon>Bacteria</taxon>
        <taxon>Bacillati</taxon>
        <taxon>Bacillota</taxon>
        <taxon>Clostridia</taxon>
        <taxon>Eubacteriales</taxon>
        <taxon>Desulfallaceae</taxon>
        <taxon>Desulfoscipio</taxon>
    </lineage>
</organism>
<dbReference type="InterPro" id="IPR001296">
    <property type="entry name" value="Glyco_trans_1"/>
</dbReference>
<dbReference type="AlphaFoldDB" id="R4KL80"/>
<evidence type="ECO:0000259" key="1">
    <source>
        <dbReference type="Pfam" id="PF00534"/>
    </source>
</evidence>
<dbReference type="Gene3D" id="3.40.50.2000">
    <property type="entry name" value="Glycogen Phosphorylase B"/>
    <property type="match status" value="2"/>
</dbReference>
<feature type="domain" description="Glycosyl transferase family 1" evidence="1">
    <location>
        <begin position="230"/>
        <end position="386"/>
    </location>
</feature>
<dbReference type="eggNOG" id="COG0438">
    <property type="taxonomic scope" value="Bacteria"/>
</dbReference>
<protein>
    <submittedName>
        <fullName evidence="3">Glycosyltransferase</fullName>
    </submittedName>
</protein>
<keyword evidence="3" id="KW-0808">Transferase</keyword>
<dbReference type="Pfam" id="PF00534">
    <property type="entry name" value="Glycos_transf_1"/>
    <property type="match status" value="1"/>
</dbReference>
<dbReference type="GO" id="GO:0016757">
    <property type="term" value="F:glycosyltransferase activity"/>
    <property type="evidence" value="ECO:0007669"/>
    <property type="project" value="InterPro"/>
</dbReference>
<evidence type="ECO:0000313" key="3">
    <source>
        <dbReference type="EMBL" id="AGL03953.1"/>
    </source>
</evidence>
<keyword evidence="4" id="KW-1185">Reference proteome</keyword>
<accession>R4KL80</accession>
<dbReference type="InterPro" id="IPR028098">
    <property type="entry name" value="Glyco_trans_4-like_N"/>
</dbReference>
<dbReference type="HOGENOM" id="CLU_009583_11_2_9"/>
<evidence type="ECO:0000313" key="4">
    <source>
        <dbReference type="Proteomes" id="UP000013520"/>
    </source>
</evidence>
<sequence>MGSAVKKSIWIFNHYAGTPSVTTGLRHYNFAKYLIKAGYPTTVFASSAIHNSNNNLIKGKETYITDDSEEVPFVYVKTRNYQDNGKSRILNMIDYYRGLFKVTKYFEKPDLLIASSVHPLTLVAGLKIAKKLDVKCICEIRDLWPESFVAYGIVKKSNPILKLLYAGEKWIYKKADKLIFTMEGGKDYIIEHGWDKEHGGPIDINKVYHVNNGVDLEQFNYNKEHYALDDKNLNDETTFKVIYTGSVRRVNNLNSILEAAKLIKNPKIKIFIWGDGDERLPLQQQCRDNGIDNVIFKGRVDKKYIPYILCHADVNLLHNDYTPITRYGMSQNKLFDYMAANKPIVSDLITNHDLILRYKLGVVTENQSPQKIKEAIEKFYYMTAEERLALNDNLHRAACDYDFKNLTNQLINIIEI</sequence>
<proteinExistence type="predicted"/>
<dbReference type="KEGG" id="dgi:Desgi_4732"/>
<dbReference type="EMBL" id="CP003273">
    <property type="protein sequence ID" value="AGL03953.1"/>
    <property type="molecule type" value="Genomic_DNA"/>
</dbReference>
<dbReference type="PANTHER" id="PTHR12526">
    <property type="entry name" value="GLYCOSYLTRANSFERASE"/>
    <property type="match status" value="1"/>
</dbReference>
<evidence type="ECO:0000259" key="2">
    <source>
        <dbReference type="Pfam" id="PF13439"/>
    </source>
</evidence>
<dbReference type="Proteomes" id="UP000013520">
    <property type="component" value="Chromosome"/>
</dbReference>
<reference evidence="3 4" key="1">
    <citation type="submission" date="2012-01" db="EMBL/GenBank/DDBJ databases">
        <title>Complete sequence of Desulfotomaculum gibsoniae DSM 7213.</title>
        <authorList>
            <consortium name="US DOE Joint Genome Institute"/>
            <person name="Lucas S."/>
            <person name="Han J."/>
            <person name="Lapidus A."/>
            <person name="Cheng J.-F."/>
            <person name="Goodwin L."/>
            <person name="Pitluck S."/>
            <person name="Peters L."/>
            <person name="Ovchinnikova G."/>
            <person name="Teshima H."/>
            <person name="Detter J.C."/>
            <person name="Han C."/>
            <person name="Tapia R."/>
            <person name="Land M."/>
            <person name="Hauser L."/>
            <person name="Kyrpides N."/>
            <person name="Ivanova N."/>
            <person name="Pagani I."/>
            <person name="Parshina S."/>
            <person name="Plugge C."/>
            <person name="Muyzer G."/>
            <person name="Kuever J."/>
            <person name="Ivanova A."/>
            <person name="Nazina T."/>
            <person name="Klenk H.-P."/>
            <person name="Brambilla E."/>
            <person name="Spring S."/>
            <person name="Stams A.F."/>
            <person name="Woyke T."/>
        </authorList>
    </citation>
    <scope>NUCLEOTIDE SEQUENCE [LARGE SCALE GENOMIC DNA]</scope>
    <source>
        <strain evidence="3 4">DSM 7213</strain>
    </source>
</reference>
<gene>
    <name evidence="3" type="ORF">Desgi_4732</name>
</gene>
<dbReference type="RefSeq" id="WP_006522201.1">
    <property type="nucleotide sequence ID" value="NC_021184.1"/>
</dbReference>
<dbReference type="Pfam" id="PF13439">
    <property type="entry name" value="Glyco_transf_4"/>
    <property type="match status" value="1"/>
</dbReference>